<keyword evidence="10" id="KW-0472">Membrane</keyword>
<dbReference type="OrthoDB" id="9789797at2"/>
<evidence type="ECO:0000259" key="11">
    <source>
        <dbReference type="Pfam" id="PF04413"/>
    </source>
</evidence>
<feature type="site" description="Transition state stabilizer" evidence="9">
    <location>
        <position position="210"/>
    </location>
</feature>
<name>A0A1X7BN53_9RHOB</name>
<feature type="active site" description="Proton acceptor" evidence="8">
    <location>
        <position position="64"/>
    </location>
</feature>
<dbReference type="EMBL" id="FWXB01000002">
    <property type="protein sequence ID" value="SMC11047.1"/>
    <property type="molecule type" value="Genomic_DNA"/>
</dbReference>
<dbReference type="EC" id="2.4.99.12" evidence="3 10"/>
<dbReference type="UniPathway" id="UPA00958"/>
<dbReference type="Pfam" id="PF04413">
    <property type="entry name" value="Glycos_transf_N"/>
    <property type="match status" value="1"/>
</dbReference>
<keyword evidence="10" id="KW-0448">Lipopolysaccharide biosynthesis</keyword>
<feature type="domain" description="3-deoxy-D-manno-octulosonic-acid transferase N-terminal" evidence="11">
    <location>
        <begin position="37"/>
        <end position="210"/>
    </location>
</feature>
<comment type="subcellular location">
    <subcellularLocation>
        <location evidence="10">Cell membrane</location>
    </subcellularLocation>
</comment>
<evidence type="ECO:0000256" key="4">
    <source>
        <dbReference type="ARBA" id="ARBA00019077"/>
    </source>
</evidence>
<dbReference type="GO" id="GO:0009244">
    <property type="term" value="P:lipopolysaccharide core region biosynthetic process"/>
    <property type="evidence" value="ECO:0007669"/>
    <property type="project" value="UniProtKB-UniRule"/>
</dbReference>
<evidence type="ECO:0000256" key="6">
    <source>
        <dbReference type="ARBA" id="ARBA00031445"/>
    </source>
</evidence>
<proteinExistence type="inferred from homology"/>
<organism evidence="12 13">
    <name type="scientific">Roseovarius aestuarii</name>
    <dbReference type="NCBI Taxonomy" id="475083"/>
    <lineage>
        <taxon>Bacteria</taxon>
        <taxon>Pseudomonadati</taxon>
        <taxon>Pseudomonadota</taxon>
        <taxon>Alphaproteobacteria</taxon>
        <taxon>Rhodobacterales</taxon>
        <taxon>Roseobacteraceae</taxon>
        <taxon>Roseovarius</taxon>
    </lineage>
</organism>
<comment type="pathway">
    <text evidence="2 10">Bacterial outer membrane biogenesis; LPS core biosynthesis.</text>
</comment>
<dbReference type="InterPro" id="IPR039901">
    <property type="entry name" value="Kdotransferase"/>
</dbReference>
<dbReference type="InterPro" id="IPR007507">
    <property type="entry name" value="Glycos_transf_N"/>
</dbReference>
<dbReference type="GO" id="GO:0043842">
    <property type="term" value="F:Kdo transferase activity"/>
    <property type="evidence" value="ECO:0007669"/>
    <property type="project" value="UniProtKB-EC"/>
</dbReference>
<evidence type="ECO:0000256" key="10">
    <source>
        <dbReference type="RuleBase" id="RU365103"/>
    </source>
</evidence>
<dbReference type="InterPro" id="IPR038107">
    <property type="entry name" value="Glycos_transf_N_sf"/>
</dbReference>
<comment type="similarity">
    <text evidence="10">Belongs to the glycosyltransferase group 1 family.</text>
</comment>
<dbReference type="PANTHER" id="PTHR42755:SF1">
    <property type="entry name" value="3-DEOXY-D-MANNO-OCTULOSONIC ACID TRANSFERASE, MITOCHONDRIAL-RELATED"/>
    <property type="match status" value="1"/>
</dbReference>
<evidence type="ECO:0000313" key="13">
    <source>
        <dbReference type="Proteomes" id="UP000193224"/>
    </source>
</evidence>
<evidence type="ECO:0000256" key="1">
    <source>
        <dbReference type="ARBA" id="ARBA00003394"/>
    </source>
</evidence>
<reference evidence="12 13" key="1">
    <citation type="submission" date="2017-03" db="EMBL/GenBank/DDBJ databases">
        <authorList>
            <person name="Afonso C.L."/>
            <person name="Miller P.J."/>
            <person name="Scott M.A."/>
            <person name="Spackman E."/>
            <person name="Goraichik I."/>
            <person name="Dimitrov K.M."/>
            <person name="Suarez D.L."/>
            <person name="Swayne D.E."/>
        </authorList>
    </citation>
    <scope>NUCLEOTIDE SEQUENCE [LARGE SCALE GENOMIC DNA]</scope>
    <source>
        <strain evidence="12 13">CECT 7745</strain>
    </source>
</reference>
<dbReference type="PANTHER" id="PTHR42755">
    <property type="entry name" value="3-DEOXY-MANNO-OCTULOSONATE CYTIDYLYLTRANSFERASE"/>
    <property type="match status" value="1"/>
</dbReference>
<dbReference type="GO" id="GO:0005886">
    <property type="term" value="C:plasma membrane"/>
    <property type="evidence" value="ECO:0007669"/>
    <property type="project" value="UniProtKB-SubCell"/>
</dbReference>
<dbReference type="RefSeq" id="WP_085799005.1">
    <property type="nucleotide sequence ID" value="NZ_FWXB01000002.1"/>
</dbReference>
<sequence length="434" mass="47424">MPPLPVRLYAVAANLIAPLAYRRVAAKLSAHGTDPARFSERMGHASASRPDGPLIWFHAASVGESLSVLRLIEHMGETHANWHFLLTSGTATSAEIVGKRLPPRCTHQFAPLDARRAMRRFLDHWRPAAAIFVESELWPQMLQMTRAAGIPLALLNARISDRSARNWKRFPQTSRYLMGQFNIIHTQDARTTDHLHDLGQSHAFTGQNLKSVSGPLPFDVAEFERLKTRIGDRPIWVASSTHGGEDEVMLEAQKILLRTHPDLLLILVPRHPDRATAIAGLIKNTKLITSQRSKGEEIDKNTQVYQADTLGETGLWYALSPITCLCGSFVPVGGHNPYEPAYAGSVVLHGALYANFAKTYADFDAAGGAQQVADAAELAKVVDQLLTDPAELEAMRVKSRAFAAAQEDMLEAIATRLTDALNLPATASDTSGAA</sequence>
<dbReference type="GO" id="GO:0009245">
    <property type="term" value="P:lipid A biosynthetic process"/>
    <property type="evidence" value="ECO:0007669"/>
    <property type="project" value="TreeGrafter"/>
</dbReference>
<dbReference type="Proteomes" id="UP000193224">
    <property type="component" value="Unassembled WGS sequence"/>
</dbReference>
<keyword evidence="13" id="KW-1185">Reference proteome</keyword>
<evidence type="ECO:0000256" key="7">
    <source>
        <dbReference type="ARBA" id="ARBA00049183"/>
    </source>
</evidence>
<keyword evidence="12" id="KW-0328">Glycosyltransferase</keyword>
<comment type="catalytic activity">
    <reaction evidence="7 10">
        <text>lipid IVA (E. coli) + CMP-3-deoxy-beta-D-manno-octulosonate = alpha-Kdo-(2-&gt;6)-lipid IVA (E. coli) + CMP + H(+)</text>
        <dbReference type="Rhea" id="RHEA:28066"/>
        <dbReference type="ChEBI" id="CHEBI:15378"/>
        <dbReference type="ChEBI" id="CHEBI:58603"/>
        <dbReference type="ChEBI" id="CHEBI:60364"/>
        <dbReference type="ChEBI" id="CHEBI:60377"/>
        <dbReference type="ChEBI" id="CHEBI:85987"/>
        <dbReference type="EC" id="2.4.99.12"/>
    </reaction>
</comment>
<protein>
    <recommendedName>
        <fullName evidence="4 10">3-deoxy-D-manno-octulosonic acid transferase</fullName>
        <shortName evidence="10">Kdo transferase</shortName>
        <ecNumber evidence="3 10">2.4.99.12</ecNumber>
    </recommendedName>
    <alternativeName>
        <fullName evidence="6 10">Lipid IV(A) 3-deoxy-D-manno-octulosonic acid transferase</fullName>
    </alternativeName>
</protein>
<keyword evidence="10" id="KW-1003">Cell membrane</keyword>
<evidence type="ECO:0000256" key="5">
    <source>
        <dbReference type="ARBA" id="ARBA00022679"/>
    </source>
</evidence>
<evidence type="ECO:0000256" key="2">
    <source>
        <dbReference type="ARBA" id="ARBA00004713"/>
    </source>
</evidence>
<dbReference type="AlphaFoldDB" id="A0A1X7BN53"/>
<gene>
    <name evidence="12" type="primary">waaA_1</name>
    <name evidence="12" type="ORF">ROA7745_00856</name>
</gene>
<dbReference type="Gene3D" id="3.40.50.11720">
    <property type="entry name" value="3-Deoxy-D-manno-octulosonic-acid transferase, N-terminal domain"/>
    <property type="match status" value="1"/>
</dbReference>
<evidence type="ECO:0000256" key="8">
    <source>
        <dbReference type="PIRSR" id="PIRSR639901-1"/>
    </source>
</evidence>
<feature type="site" description="Transition state stabilizer" evidence="9">
    <location>
        <position position="134"/>
    </location>
</feature>
<evidence type="ECO:0000313" key="12">
    <source>
        <dbReference type="EMBL" id="SMC11047.1"/>
    </source>
</evidence>
<evidence type="ECO:0000256" key="9">
    <source>
        <dbReference type="PIRSR" id="PIRSR639901-2"/>
    </source>
</evidence>
<keyword evidence="5 10" id="KW-0808">Transferase</keyword>
<evidence type="ECO:0000256" key="3">
    <source>
        <dbReference type="ARBA" id="ARBA00012621"/>
    </source>
</evidence>
<accession>A0A1X7BN53</accession>
<dbReference type="Gene3D" id="3.40.50.2000">
    <property type="entry name" value="Glycogen Phosphorylase B"/>
    <property type="match status" value="1"/>
</dbReference>
<comment type="function">
    <text evidence="1 10">Involved in lipopolysaccharide (LPS) biosynthesis. Catalyzes the transfer of 3-deoxy-D-manno-octulosonate (Kdo) residue(s) from CMP-Kdo to lipid IV(A), the tetraacyldisaccharide-1,4'-bisphosphate precursor of lipid A.</text>
</comment>